<protein>
    <submittedName>
        <fullName evidence="2">ABC transporter permease</fullName>
    </submittedName>
</protein>
<evidence type="ECO:0000313" key="2">
    <source>
        <dbReference type="EMBL" id="MBS4189822.1"/>
    </source>
</evidence>
<reference evidence="2 3" key="1">
    <citation type="submission" date="2021-05" db="EMBL/GenBank/DDBJ databases">
        <title>Novel Bacillus species.</title>
        <authorList>
            <person name="Liu G."/>
        </authorList>
    </citation>
    <scope>NUCLEOTIDE SEQUENCE [LARGE SCALE GENOMIC DNA]</scope>
    <source>
        <strain evidence="2 3">FJAT-49705</strain>
    </source>
</reference>
<dbReference type="RefSeq" id="WP_213101219.1">
    <property type="nucleotide sequence ID" value="NZ_JAGYPM010000001.1"/>
</dbReference>
<name>A0ABS5NPR8_9BACI</name>
<dbReference type="EMBL" id="JAGYPM010000001">
    <property type="protein sequence ID" value="MBS4189822.1"/>
    <property type="molecule type" value="Genomic_DNA"/>
</dbReference>
<comment type="caution">
    <text evidence="2">The sequence shown here is derived from an EMBL/GenBank/DDBJ whole genome shotgun (WGS) entry which is preliminary data.</text>
</comment>
<feature type="transmembrane region" description="Helical" evidence="1">
    <location>
        <begin position="229"/>
        <end position="250"/>
    </location>
</feature>
<keyword evidence="1" id="KW-0812">Transmembrane</keyword>
<keyword evidence="3" id="KW-1185">Reference proteome</keyword>
<accession>A0ABS5NPR8</accession>
<keyword evidence="1" id="KW-1133">Transmembrane helix</keyword>
<feature type="transmembrane region" description="Helical" evidence="1">
    <location>
        <begin position="188"/>
        <end position="209"/>
    </location>
</feature>
<organism evidence="2 3">
    <name type="scientific">Cytobacillus citreus</name>
    <dbReference type="NCBI Taxonomy" id="2833586"/>
    <lineage>
        <taxon>Bacteria</taxon>
        <taxon>Bacillati</taxon>
        <taxon>Bacillota</taxon>
        <taxon>Bacilli</taxon>
        <taxon>Bacillales</taxon>
        <taxon>Bacillaceae</taxon>
        <taxon>Cytobacillus</taxon>
    </lineage>
</organism>
<feature type="transmembrane region" description="Helical" evidence="1">
    <location>
        <begin position="160"/>
        <end position="181"/>
    </location>
</feature>
<feature type="transmembrane region" description="Helical" evidence="1">
    <location>
        <begin position="96"/>
        <end position="125"/>
    </location>
</feature>
<proteinExistence type="predicted"/>
<feature type="transmembrane region" description="Helical" evidence="1">
    <location>
        <begin position="20"/>
        <end position="44"/>
    </location>
</feature>
<feature type="transmembrane region" description="Helical" evidence="1">
    <location>
        <begin position="56"/>
        <end position="75"/>
    </location>
</feature>
<evidence type="ECO:0000256" key="1">
    <source>
        <dbReference type="SAM" id="Phobius"/>
    </source>
</evidence>
<sequence length="259" mass="29598">MLGQQIKAEFKSAVTGRQLIIWSALILAFPTIQFLLVMNNYVYYRQLEIFLRVNNGFLPILLPLLMVLIYAVRFIGEQKNNFIPYARIRISLKDYIGSKAIVNALYSFSAAFLMVFIPFLFIIYIEPSLGIIELYPPDSSPKVATTFEQLLPYGTITYGLIYSAWVGLNGMLYATIAFLLLQLLNNSFVALSIPFAGYMVIVFVLQIFHLDKFSPMDSVFPFGIGQQPLWTVFIPFSALCLITTALILNVRKKLYFRYE</sequence>
<dbReference type="Proteomes" id="UP000681027">
    <property type="component" value="Unassembled WGS sequence"/>
</dbReference>
<gene>
    <name evidence="2" type="ORF">KHA94_06325</name>
</gene>
<evidence type="ECO:0000313" key="3">
    <source>
        <dbReference type="Proteomes" id="UP000681027"/>
    </source>
</evidence>
<keyword evidence="1" id="KW-0472">Membrane</keyword>